<name>R7UG50_CAPTE</name>
<dbReference type="GO" id="GO:0003700">
    <property type="term" value="F:DNA-binding transcription factor activity"/>
    <property type="evidence" value="ECO:0007669"/>
    <property type="project" value="InterPro"/>
</dbReference>
<dbReference type="AlphaFoldDB" id="R7UG50"/>
<keyword evidence="5" id="KW-1185">Reference proteome</keyword>
<organism evidence="3">
    <name type="scientific">Capitella teleta</name>
    <name type="common">Polychaete worm</name>
    <dbReference type="NCBI Taxonomy" id="283909"/>
    <lineage>
        <taxon>Eukaryota</taxon>
        <taxon>Metazoa</taxon>
        <taxon>Spiralia</taxon>
        <taxon>Lophotrochozoa</taxon>
        <taxon>Annelida</taxon>
        <taxon>Polychaeta</taxon>
        <taxon>Sedentaria</taxon>
        <taxon>Scolecida</taxon>
        <taxon>Capitellidae</taxon>
        <taxon>Capitella</taxon>
    </lineage>
</organism>
<dbReference type="EnsemblMetazoa" id="CapteT217608">
    <property type="protein sequence ID" value="CapteP217608"/>
    <property type="gene ID" value="CapteG217608"/>
</dbReference>
<feature type="domain" description="BTB" evidence="2">
    <location>
        <begin position="427"/>
        <end position="494"/>
    </location>
</feature>
<protein>
    <recommendedName>
        <fullName evidence="2">BTB domain-containing protein</fullName>
    </recommendedName>
</protein>
<dbReference type="PANTHER" id="PTHR47456">
    <property type="entry name" value="PHD-TYPE DOMAIN-CONTAINING PROTEIN"/>
    <property type="match status" value="1"/>
</dbReference>
<gene>
    <name evidence="3" type="ORF">CAPTEDRAFT_217608</name>
</gene>
<dbReference type="HOGENOM" id="CLU_398638_0_0_1"/>
<feature type="region of interest" description="Disordered" evidence="1">
    <location>
        <begin position="284"/>
        <end position="309"/>
    </location>
</feature>
<dbReference type="Pfam" id="PF15299">
    <property type="entry name" value="ALS2CR8"/>
    <property type="match status" value="1"/>
</dbReference>
<dbReference type="InterPro" id="IPR029309">
    <property type="entry name" value="CaRF"/>
</dbReference>
<reference evidence="3 5" key="2">
    <citation type="journal article" date="2013" name="Nature">
        <title>Insights into bilaterian evolution from three spiralian genomes.</title>
        <authorList>
            <person name="Simakov O."/>
            <person name="Marletaz F."/>
            <person name="Cho S.J."/>
            <person name="Edsinger-Gonzales E."/>
            <person name="Havlak P."/>
            <person name="Hellsten U."/>
            <person name="Kuo D.H."/>
            <person name="Larsson T."/>
            <person name="Lv J."/>
            <person name="Arendt D."/>
            <person name="Savage R."/>
            <person name="Osoegawa K."/>
            <person name="de Jong P."/>
            <person name="Grimwood J."/>
            <person name="Chapman J.A."/>
            <person name="Shapiro H."/>
            <person name="Aerts A."/>
            <person name="Otillar R.P."/>
            <person name="Terry A.Y."/>
            <person name="Boore J.L."/>
            <person name="Grigoriev I.V."/>
            <person name="Lindberg D.R."/>
            <person name="Seaver E.C."/>
            <person name="Weisblat D.A."/>
            <person name="Putnam N.H."/>
            <person name="Rokhsar D.S."/>
        </authorList>
    </citation>
    <scope>NUCLEOTIDE SEQUENCE</scope>
    <source>
        <strain evidence="3 5">I ESC-2004</strain>
    </source>
</reference>
<reference evidence="5" key="1">
    <citation type="submission" date="2012-12" db="EMBL/GenBank/DDBJ databases">
        <authorList>
            <person name="Hellsten U."/>
            <person name="Grimwood J."/>
            <person name="Chapman J.A."/>
            <person name="Shapiro H."/>
            <person name="Aerts A."/>
            <person name="Otillar R.P."/>
            <person name="Terry A.Y."/>
            <person name="Boore J.L."/>
            <person name="Simakov O."/>
            <person name="Marletaz F."/>
            <person name="Cho S.-J."/>
            <person name="Edsinger-Gonzales E."/>
            <person name="Havlak P."/>
            <person name="Kuo D.-H."/>
            <person name="Larsson T."/>
            <person name="Lv J."/>
            <person name="Arendt D."/>
            <person name="Savage R."/>
            <person name="Osoegawa K."/>
            <person name="de Jong P."/>
            <person name="Lindberg D.R."/>
            <person name="Seaver E.C."/>
            <person name="Weisblat D.A."/>
            <person name="Putnam N.H."/>
            <person name="Grigoriev I.V."/>
            <person name="Rokhsar D.S."/>
        </authorList>
    </citation>
    <scope>NUCLEOTIDE SEQUENCE</scope>
    <source>
        <strain evidence="5">I ESC-2004</strain>
    </source>
</reference>
<dbReference type="PANTHER" id="PTHR47456:SF1">
    <property type="entry name" value="PHD-TYPE DOMAIN-CONTAINING PROTEIN"/>
    <property type="match status" value="1"/>
</dbReference>
<reference evidence="4" key="3">
    <citation type="submission" date="2015-06" db="UniProtKB">
        <authorList>
            <consortium name="EnsemblMetazoa"/>
        </authorList>
    </citation>
    <scope>IDENTIFICATION</scope>
</reference>
<evidence type="ECO:0000313" key="3">
    <source>
        <dbReference type="EMBL" id="ELU05509.1"/>
    </source>
</evidence>
<dbReference type="EMBL" id="KB301444">
    <property type="protein sequence ID" value="ELU05509.1"/>
    <property type="molecule type" value="Genomic_DNA"/>
</dbReference>
<evidence type="ECO:0000313" key="4">
    <source>
        <dbReference type="EnsemblMetazoa" id="CapteP217608"/>
    </source>
</evidence>
<dbReference type="EMBL" id="AMQN01007812">
    <property type="status" value="NOT_ANNOTATED_CDS"/>
    <property type="molecule type" value="Genomic_DNA"/>
</dbReference>
<accession>R7UG50</accession>
<evidence type="ECO:0000259" key="2">
    <source>
        <dbReference type="PROSITE" id="PS50097"/>
    </source>
</evidence>
<dbReference type="Proteomes" id="UP000014760">
    <property type="component" value="Unassembled WGS sequence"/>
</dbReference>
<dbReference type="InterPro" id="IPR000210">
    <property type="entry name" value="BTB/POZ_dom"/>
</dbReference>
<evidence type="ECO:0000256" key="1">
    <source>
        <dbReference type="SAM" id="MobiDB-lite"/>
    </source>
</evidence>
<dbReference type="PROSITE" id="PS51257">
    <property type="entry name" value="PROKAR_LIPOPROTEIN"/>
    <property type="match status" value="1"/>
</dbReference>
<sequence>MWRQGSPAFSRRSLSWVHKSNLPPTTTATLFTSCNSSKGYPDESTGRVLHHMAEEAAAELLYMEDDAIPIPSAEVEQGNLFVQSDDVPLIQVEGAITMADAEFVSEHQKKYTLLPMALSNSINLPSAATAVEENGDQILNTVEPTDRSPVFSADPYSDPPVLSSPYSFRVFNCLNDVQTIIKRIQDSAGVKFNCCKKGANFGIEEHWNTSKIDTEKNSGNFRILFQWSTHERSVSRFSLPFIPFNGVPFMSVSHLVMTCEHLSLRDPLSLKCEQVKEYRRKVVTGEIAHPDEPQASTSGGEASPAKRRKISEILPPGVQRFRETKKTGCNAVLTVKQIACFPDYTIPPNMQADHKIRQTISSELRWKLQKRPQEEFAYEMRYYMRIPNSWAHSMHEIRVQYPKYISQPFRDRILNYLMTLKEREILSDIKFNIQGQKRQLKLHSTVLACGGVKIRDLLIRQDYNALADMLVPLNKASLDAFFNFLYSGHLEVIPEVDINALEAVFRDAGIKEGADQCTDHRANAQAIELDDWTLSTASTPVKRSLHPVKTNQQAPISEPETVVQHRATALLQTLSTILNFDDSEIWRSEIEQVILTETDSHAIMKRVVLDRLASHFSAAPSCSHTRCPVDKATCTGDLPQIQSVSPRSKSEVPKVSYRAVKIYAMKPGDANKLTGDVIKVKAQHVKNVKHK</sequence>
<evidence type="ECO:0000313" key="5">
    <source>
        <dbReference type="Proteomes" id="UP000014760"/>
    </source>
</evidence>
<dbReference type="PROSITE" id="PS50097">
    <property type="entry name" value="BTB"/>
    <property type="match status" value="1"/>
</dbReference>
<proteinExistence type="predicted"/>